<dbReference type="InterPro" id="IPR051204">
    <property type="entry name" value="ABC_transp_perm/SBD"/>
</dbReference>
<evidence type="ECO:0000313" key="8">
    <source>
        <dbReference type="EMBL" id="NKE45366.1"/>
    </source>
</evidence>
<dbReference type="InterPro" id="IPR000515">
    <property type="entry name" value="MetI-like"/>
</dbReference>
<evidence type="ECO:0000256" key="6">
    <source>
        <dbReference type="RuleBase" id="RU363032"/>
    </source>
</evidence>
<feature type="transmembrane region" description="Helical" evidence="6">
    <location>
        <begin position="298"/>
        <end position="324"/>
    </location>
</feature>
<proteinExistence type="inferred from homology"/>
<dbReference type="EMBL" id="JAAVTX010000003">
    <property type="protein sequence ID" value="NKE45366.1"/>
    <property type="molecule type" value="Genomic_DNA"/>
</dbReference>
<keyword evidence="3 6" id="KW-0812">Transmembrane</keyword>
<dbReference type="PANTHER" id="PTHR30177">
    <property type="entry name" value="GLYCINE BETAINE/L-PROLINE TRANSPORT SYSTEM PERMEASE PROTEIN PROW"/>
    <property type="match status" value="1"/>
</dbReference>
<gene>
    <name evidence="8" type="ORF">HB662_11310</name>
</gene>
<dbReference type="Proteomes" id="UP000765160">
    <property type="component" value="Unassembled WGS sequence"/>
</dbReference>
<keyword evidence="2 6" id="KW-0813">Transport</keyword>
<evidence type="ECO:0000256" key="3">
    <source>
        <dbReference type="ARBA" id="ARBA00022692"/>
    </source>
</evidence>
<dbReference type="Gene3D" id="1.10.3720.10">
    <property type="entry name" value="MetI-like"/>
    <property type="match status" value="1"/>
</dbReference>
<feature type="transmembrane region" description="Helical" evidence="6">
    <location>
        <begin position="65"/>
        <end position="87"/>
    </location>
</feature>
<comment type="similarity">
    <text evidence="6">Belongs to the binding-protein-dependent transport system permease family.</text>
</comment>
<feature type="transmembrane region" description="Helical" evidence="6">
    <location>
        <begin position="239"/>
        <end position="259"/>
    </location>
</feature>
<accession>A0ABX1EZ55</accession>
<feature type="transmembrane region" description="Helical" evidence="6">
    <location>
        <begin position="42"/>
        <end position="58"/>
    </location>
</feature>
<evidence type="ECO:0000313" key="9">
    <source>
        <dbReference type="Proteomes" id="UP000765160"/>
    </source>
</evidence>
<evidence type="ECO:0000259" key="7">
    <source>
        <dbReference type="PROSITE" id="PS50928"/>
    </source>
</evidence>
<dbReference type="SUPFAM" id="SSF161098">
    <property type="entry name" value="MetI-like"/>
    <property type="match status" value="1"/>
</dbReference>
<feature type="transmembrane region" description="Helical" evidence="6">
    <location>
        <begin position="212"/>
        <end position="233"/>
    </location>
</feature>
<keyword evidence="5 6" id="KW-0472">Membrane</keyword>
<evidence type="ECO:0000256" key="5">
    <source>
        <dbReference type="ARBA" id="ARBA00023136"/>
    </source>
</evidence>
<comment type="caution">
    <text evidence="8">The sequence shown here is derived from an EMBL/GenBank/DDBJ whole genome shotgun (WGS) entry which is preliminary data.</text>
</comment>
<feature type="transmembrane region" description="Helical" evidence="6">
    <location>
        <begin position="99"/>
        <end position="117"/>
    </location>
</feature>
<dbReference type="InterPro" id="IPR035906">
    <property type="entry name" value="MetI-like_sf"/>
</dbReference>
<keyword evidence="4 6" id="KW-1133">Transmembrane helix</keyword>
<dbReference type="PANTHER" id="PTHR30177:SF30">
    <property type="entry name" value="GLYCINE BETAINE UPTAKE SYSTEM PERMEASE PROTEIN YEHY"/>
    <property type="match status" value="1"/>
</dbReference>
<reference evidence="8 9" key="1">
    <citation type="submission" date="2020-03" db="EMBL/GenBank/DDBJ databases">
        <title>Roseomonas selenitidurans sp. nov. isolated from soil.</title>
        <authorList>
            <person name="Liu H."/>
        </authorList>
    </citation>
    <scope>NUCLEOTIDE SEQUENCE [LARGE SCALE GENOMIC DNA]</scope>
    <source>
        <strain evidence="8 9">JCM 15073</strain>
    </source>
</reference>
<dbReference type="PROSITE" id="PS50928">
    <property type="entry name" value="ABC_TM1"/>
    <property type="match status" value="1"/>
</dbReference>
<evidence type="ECO:0000256" key="1">
    <source>
        <dbReference type="ARBA" id="ARBA00004651"/>
    </source>
</evidence>
<dbReference type="Pfam" id="PF00528">
    <property type="entry name" value="BPD_transp_1"/>
    <property type="match status" value="1"/>
</dbReference>
<evidence type="ECO:0000256" key="2">
    <source>
        <dbReference type="ARBA" id="ARBA00022448"/>
    </source>
</evidence>
<feature type="transmembrane region" description="Helical" evidence="6">
    <location>
        <begin position="168"/>
        <end position="191"/>
    </location>
</feature>
<protein>
    <submittedName>
        <fullName evidence="8">ABC transporter permease subunit</fullName>
    </submittedName>
</protein>
<feature type="transmembrane region" description="Helical" evidence="6">
    <location>
        <begin position="344"/>
        <end position="366"/>
    </location>
</feature>
<feature type="domain" description="ABC transmembrane type-1" evidence="7">
    <location>
        <begin position="168"/>
        <end position="363"/>
    </location>
</feature>
<dbReference type="RefSeq" id="WP_168049813.1">
    <property type="nucleotide sequence ID" value="NZ_JAATJR010000003.1"/>
</dbReference>
<evidence type="ECO:0000256" key="4">
    <source>
        <dbReference type="ARBA" id="ARBA00022989"/>
    </source>
</evidence>
<organism evidence="8 9">
    <name type="scientific">Falsiroseomonas frigidaquae</name>
    <dbReference type="NCBI Taxonomy" id="487318"/>
    <lineage>
        <taxon>Bacteria</taxon>
        <taxon>Pseudomonadati</taxon>
        <taxon>Pseudomonadota</taxon>
        <taxon>Alphaproteobacteria</taxon>
        <taxon>Acetobacterales</taxon>
        <taxon>Roseomonadaceae</taxon>
        <taxon>Falsiroseomonas</taxon>
    </lineage>
</organism>
<comment type="subcellular location">
    <subcellularLocation>
        <location evidence="1 6">Cell membrane</location>
        <topology evidence="1 6">Multi-pass membrane protein</topology>
    </subcellularLocation>
</comment>
<name>A0ABX1EZ55_9PROT</name>
<keyword evidence="9" id="KW-1185">Reference proteome</keyword>
<sequence>MRAGEAGRALLLLAVLAGLLLPWLTVAPNRLLPGTATNGFSGLGWAAAAALAALALAVPRRVPAWLGAAAGLGGVALLLVATGWAAADSLEGLASAARAGLGGGFWLGLVAGAALVVARGAALPGPGRAALAAVALAALWLPWQAGSFESLSLVVEYRARQAAVHAALLRHLMLAGAALALALLLAVPLAWAGFRRPGAAGPVGATLGAVQVVPAIALFAALIPLLAGLLALLPALRGLGLGAIGPAPAVLATAGYLALPLWRSVLGGLAAADPAAVAAARAMGMTEGGITREVRLPLALPVFAGGLRVAVVQAIGLVTLGGLVGAGGLGALVFEGLSQFATDLMLLGALPIMALALAADALIRLLEHRLGASA</sequence>